<gene>
    <name evidence="1" type="ORF">AML91_15660</name>
</gene>
<evidence type="ECO:0000313" key="1">
    <source>
        <dbReference type="EMBL" id="KWX74202.1"/>
    </source>
</evidence>
<reference evidence="1 2" key="1">
    <citation type="submission" date="2015-08" db="EMBL/GenBank/DDBJ databases">
        <title>Genome of Paenibacillus jilunlii.</title>
        <authorList>
            <person name="Sant'Anna F.H."/>
            <person name="Ambrosini A."/>
            <person name="Souza R."/>
            <person name="Bach E."/>
            <person name="Fernandes G."/>
            <person name="Balsanelli E."/>
            <person name="Baura V.A."/>
            <person name="Pedrosa F.O."/>
            <person name="Souza E.M."/>
            <person name="Passaglia L."/>
        </authorList>
    </citation>
    <scope>NUCLEOTIDE SEQUENCE [LARGE SCALE GENOMIC DNA]</scope>
    <source>
        <strain evidence="1 2">DSM 23019</strain>
    </source>
</reference>
<organism evidence="1 2">
    <name type="scientific">Paenibacillus jilunlii</name>
    <dbReference type="NCBI Taxonomy" id="682956"/>
    <lineage>
        <taxon>Bacteria</taxon>
        <taxon>Bacillati</taxon>
        <taxon>Bacillota</taxon>
        <taxon>Bacilli</taxon>
        <taxon>Bacillales</taxon>
        <taxon>Paenibacillaceae</taxon>
        <taxon>Paenibacillus</taxon>
    </lineage>
</organism>
<dbReference type="EMBL" id="LIPY01000115">
    <property type="protein sequence ID" value="KWX74202.1"/>
    <property type="molecule type" value="Genomic_DNA"/>
</dbReference>
<sequence>MLVKCFFTLLLRKVLDYQCEVRSLRITAGAGSRLKKDSGEQYTLFHAGKRLRMFTGDYSIN</sequence>
<comment type="caution">
    <text evidence="1">The sequence shown here is derived from an EMBL/GenBank/DDBJ whole genome shotgun (WGS) entry which is preliminary data.</text>
</comment>
<keyword evidence="2" id="KW-1185">Reference proteome</keyword>
<dbReference type="Proteomes" id="UP000070252">
    <property type="component" value="Unassembled WGS sequence"/>
</dbReference>
<evidence type="ECO:0000313" key="2">
    <source>
        <dbReference type="Proteomes" id="UP000070252"/>
    </source>
</evidence>
<proteinExistence type="predicted"/>
<name>A0ABR5STS1_9BACL</name>
<accession>A0ABR5STS1</accession>
<protein>
    <submittedName>
        <fullName evidence="1">Uncharacterized protein</fullName>
    </submittedName>
</protein>